<proteinExistence type="predicted"/>
<name>A0ABU6NUJ2_9BACI</name>
<accession>A0ABU6NUJ2</accession>
<organism evidence="1 2">
    <name type="scientific">Metabacillus fastidiosus</name>
    <dbReference type="NCBI Taxonomy" id="1458"/>
    <lineage>
        <taxon>Bacteria</taxon>
        <taxon>Bacillati</taxon>
        <taxon>Bacillota</taxon>
        <taxon>Bacilli</taxon>
        <taxon>Bacillales</taxon>
        <taxon>Bacillaceae</taxon>
        <taxon>Metabacillus</taxon>
    </lineage>
</organism>
<protein>
    <submittedName>
        <fullName evidence="1">Uncharacterized protein</fullName>
    </submittedName>
</protein>
<reference evidence="1 2" key="1">
    <citation type="submission" date="2023-03" db="EMBL/GenBank/DDBJ databases">
        <title>Bacillus Genome Sequencing.</title>
        <authorList>
            <person name="Dunlap C."/>
        </authorList>
    </citation>
    <scope>NUCLEOTIDE SEQUENCE [LARGE SCALE GENOMIC DNA]</scope>
    <source>
        <strain evidence="1 2">NRS-1717</strain>
    </source>
</reference>
<dbReference type="RefSeq" id="WP_328014920.1">
    <property type="nucleotide sequence ID" value="NZ_JARTFS010000004.1"/>
</dbReference>
<sequence>MTKKSGVSLSDFINNDRFELNSYLTYLFNQFQHNTSAQPEKELTKQSIQY</sequence>
<dbReference type="Proteomes" id="UP001342826">
    <property type="component" value="Unassembled WGS sequence"/>
</dbReference>
<keyword evidence="2" id="KW-1185">Reference proteome</keyword>
<gene>
    <name evidence="1" type="ORF">P9271_04395</name>
</gene>
<dbReference type="EMBL" id="JARTFS010000004">
    <property type="protein sequence ID" value="MED4400570.1"/>
    <property type="molecule type" value="Genomic_DNA"/>
</dbReference>
<comment type="caution">
    <text evidence="1">The sequence shown here is derived from an EMBL/GenBank/DDBJ whole genome shotgun (WGS) entry which is preliminary data.</text>
</comment>
<evidence type="ECO:0000313" key="2">
    <source>
        <dbReference type="Proteomes" id="UP001342826"/>
    </source>
</evidence>
<evidence type="ECO:0000313" key="1">
    <source>
        <dbReference type="EMBL" id="MED4400570.1"/>
    </source>
</evidence>